<feature type="region of interest" description="Disordered" evidence="1">
    <location>
        <begin position="244"/>
        <end position="263"/>
    </location>
</feature>
<gene>
    <name evidence="2" type="ORF">AERO8C_80108</name>
</gene>
<dbReference type="AlphaFoldDB" id="A0A653LCQ5"/>
<feature type="region of interest" description="Disordered" evidence="1">
    <location>
        <begin position="184"/>
        <end position="227"/>
    </location>
</feature>
<reference evidence="2 3" key="1">
    <citation type="submission" date="2019-10" db="EMBL/GenBank/DDBJ databases">
        <authorList>
            <person name="Karimi E."/>
        </authorList>
    </citation>
    <scope>NUCLEOTIDE SEQUENCE [LARGE SCALE GENOMIC DNA]</scope>
    <source>
        <strain evidence="2">Aeromonas sp. 8C</strain>
    </source>
</reference>
<feature type="region of interest" description="Disordered" evidence="1">
    <location>
        <begin position="146"/>
        <end position="169"/>
    </location>
</feature>
<accession>A0A653LCQ5</accession>
<feature type="compositionally biased region" description="Basic and acidic residues" evidence="1">
    <location>
        <begin position="405"/>
        <end position="414"/>
    </location>
</feature>
<name>A0A653LCQ5_AERVE</name>
<evidence type="ECO:0000313" key="3">
    <source>
        <dbReference type="Proteomes" id="UP000439123"/>
    </source>
</evidence>
<feature type="compositionally biased region" description="Low complexity" evidence="1">
    <location>
        <begin position="203"/>
        <end position="227"/>
    </location>
</feature>
<feature type="compositionally biased region" description="Basic and acidic residues" evidence="1">
    <location>
        <begin position="185"/>
        <end position="202"/>
    </location>
</feature>
<feature type="region of interest" description="Disordered" evidence="1">
    <location>
        <begin position="1"/>
        <end position="98"/>
    </location>
</feature>
<sequence>MRHSAGDIARQHGGNAGHHHPAAHHQALQAGGGQLADHGVADGGDQQLAKALQHIADGDPLEGDQPVGPRQMDTDRQHQHPQSHAEQGGGKLGGDVDIPPLFAQSLEQQRHQGAADDDDEGVDVLDPLGCDPQPEHVEVDVVLGEEHQPHGRQLVERPEDEGTKGEDQVSHHAATFGGVRVTGGHHAEQHQHHGPQDQHEAAAKAGMGQQQTQGGHQHGQNGEAGQHAAVETAPLDMAQRGADIRQNRPAGESSDDGDDVAQRRKQEQGAVILGELEVASHREADKEAQIHPGVVPQEGTLAAVIIRGEALGQHHVEAGDVEAAAGEEHGESPVEAGDPHLGDEVAADHLQHHPHHEQVAVAEVAPAEIAAKQVQAIVEGPEDPHHGVGLGFTEAEPLGGVEHQGGVEHGKPQG</sequence>
<dbReference type="Proteomes" id="UP000439123">
    <property type="component" value="Unassembled WGS sequence"/>
</dbReference>
<organism evidence="2 3">
    <name type="scientific">Aeromonas veronii</name>
    <dbReference type="NCBI Taxonomy" id="654"/>
    <lineage>
        <taxon>Bacteria</taxon>
        <taxon>Pseudomonadati</taxon>
        <taxon>Pseudomonadota</taxon>
        <taxon>Gammaproteobacteria</taxon>
        <taxon>Aeromonadales</taxon>
        <taxon>Aeromonadaceae</taxon>
        <taxon>Aeromonas</taxon>
    </lineage>
</organism>
<dbReference type="EMBL" id="CABWLC010000021">
    <property type="protein sequence ID" value="VXA89190.1"/>
    <property type="molecule type" value="Genomic_DNA"/>
</dbReference>
<evidence type="ECO:0000256" key="1">
    <source>
        <dbReference type="SAM" id="MobiDB-lite"/>
    </source>
</evidence>
<protein>
    <submittedName>
        <fullName evidence="2">Uncharacterized protein</fullName>
    </submittedName>
</protein>
<evidence type="ECO:0000313" key="2">
    <source>
        <dbReference type="EMBL" id="VXA89190.1"/>
    </source>
</evidence>
<proteinExistence type="predicted"/>
<feature type="region of interest" description="Disordered" evidence="1">
    <location>
        <begin position="381"/>
        <end position="414"/>
    </location>
</feature>